<accession>A0A2W5TG36</accession>
<protein>
    <recommendedName>
        <fullName evidence="2">TNase-like domain-containing protein</fullName>
    </recommendedName>
</protein>
<dbReference type="InterPro" id="IPR016071">
    <property type="entry name" value="Staphylococal_nuclease_OB-fold"/>
</dbReference>
<feature type="region of interest" description="Disordered" evidence="1">
    <location>
        <begin position="1"/>
        <end position="22"/>
    </location>
</feature>
<dbReference type="InterPro" id="IPR035437">
    <property type="entry name" value="SNase_OB-fold_sf"/>
</dbReference>
<dbReference type="SUPFAM" id="SSF50199">
    <property type="entry name" value="Staphylococcal nuclease"/>
    <property type="match status" value="1"/>
</dbReference>
<evidence type="ECO:0000259" key="2">
    <source>
        <dbReference type="PROSITE" id="PS50830"/>
    </source>
</evidence>
<feature type="domain" description="TNase-like" evidence="2">
    <location>
        <begin position="122"/>
        <end position="275"/>
    </location>
</feature>
<dbReference type="Gene3D" id="2.40.50.90">
    <property type="match status" value="1"/>
</dbReference>
<comment type="caution">
    <text evidence="3">The sequence shown here is derived from an EMBL/GenBank/DDBJ whole genome shotgun (WGS) entry which is preliminary data.</text>
</comment>
<name>A0A2W5TG36_9BACT</name>
<proteinExistence type="predicted"/>
<dbReference type="Pfam" id="PF00565">
    <property type="entry name" value="SNase"/>
    <property type="match status" value="1"/>
</dbReference>
<evidence type="ECO:0000313" key="3">
    <source>
        <dbReference type="EMBL" id="PZR12807.1"/>
    </source>
</evidence>
<evidence type="ECO:0000256" key="1">
    <source>
        <dbReference type="SAM" id="MobiDB-lite"/>
    </source>
</evidence>
<dbReference type="PROSITE" id="PS50830">
    <property type="entry name" value="TNASE_3"/>
    <property type="match status" value="1"/>
</dbReference>
<organism evidence="3 4">
    <name type="scientific">Archangium gephyra</name>
    <dbReference type="NCBI Taxonomy" id="48"/>
    <lineage>
        <taxon>Bacteria</taxon>
        <taxon>Pseudomonadati</taxon>
        <taxon>Myxococcota</taxon>
        <taxon>Myxococcia</taxon>
        <taxon>Myxococcales</taxon>
        <taxon>Cystobacterineae</taxon>
        <taxon>Archangiaceae</taxon>
        <taxon>Archangium</taxon>
    </lineage>
</organism>
<evidence type="ECO:0000313" key="4">
    <source>
        <dbReference type="Proteomes" id="UP000249061"/>
    </source>
</evidence>
<sequence length="437" mass="49553">MDVLRSSVDHRARHSRGRPLRPVRVARSTRLHAQSFPEPGAPVPARSALPVLSSICATSSKRDTPMIFSRSLLALSLAALAGCGTTRETRRFTRDETSALLKKLEVVSLDLGEFPFEGPSAVLDGDTIRVKGLNASMRLLGIDTEETFKKQKERDAFDAGWEEYKKNMRGKSSRPVKMATPAGEDAKVFAKHFFEGVETLRLERDHPGEIRDFYGRYLAYVFVKKNGEWVNYNIECVRAGHSPYFVKYGRSRRFHREFIEAQKEAQAAKRGIWNEKGMHYDDYEERLRWWAEREVAITRFEREAEAAPESHIALTRWDAMLKLEQRLGQEVTVLGAVADVVQRENGPAVVKLARSRTSNFDIVFWDRDVLLNTGLQFKRGEYVQVRGVVNKYRSARGTDSLQMQVTLPGQVLAPSEQLEQMLSTDSKAGGVDRDDGE</sequence>
<dbReference type="AlphaFoldDB" id="A0A2W5TG36"/>
<reference evidence="3 4" key="1">
    <citation type="submission" date="2017-08" db="EMBL/GenBank/DDBJ databases">
        <title>Infants hospitalized years apart are colonized by the same room-sourced microbial strains.</title>
        <authorList>
            <person name="Brooks B."/>
            <person name="Olm M.R."/>
            <person name="Firek B.A."/>
            <person name="Baker R."/>
            <person name="Thomas B.C."/>
            <person name="Morowitz M.J."/>
            <person name="Banfield J.F."/>
        </authorList>
    </citation>
    <scope>NUCLEOTIDE SEQUENCE [LARGE SCALE GENOMIC DNA]</scope>
    <source>
        <strain evidence="3">S2_003_000_R2_14</strain>
    </source>
</reference>
<gene>
    <name evidence="3" type="ORF">DI536_14685</name>
</gene>
<dbReference type="SMART" id="SM00318">
    <property type="entry name" value="SNc"/>
    <property type="match status" value="1"/>
</dbReference>
<dbReference type="EMBL" id="QFQP01000011">
    <property type="protein sequence ID" value="PZR12807.1"/>
    <property type="molecule type" value="Genomic_DNA"/>
</dbReference>
<feature type="compositionally biased region" description="Basic residues" evidence="1">
    <location>
        <begin position="11"/>
        <end position="21"/>
    </location>
</feature>
<dbReference type="Proteomes" id="UP000249061">
    <property type="component" value="Unassembled WGS sequence"/>
</dbReference>